<evidence type="ECO:0000313" key="19">
    <source>
        <dbReference type="Proteomes" id="UP000243515"/>
    </source>
</evidence>
<evidence type="ECO:0000256" key="9">
    <source>
        <dbReference type="ARBA" id="ARBA00022763"/>
    </source>
</evidence>
<feature type="compositionally biased region" description="Polar residues" evidence="16">
    <location>
        <begin position="590"/>
        <end position="609"/>
    </location>
</feature>
<evidence type="ECO:0000256" key="16">
    <source>
        <dbReference type="SAM" id="MobiDB-lite"/>
    </source>
</evidence>
<keyword evidence="15" id="KW-0539">Nucleus</keyword>
<dbReference type="GO" id="GO:0005634">
    <property type="term" value="C:nucleus"/>
    <property type="evidence" value="ECO:0007669"/>
    <property type="project" value="UniProtKB-SubCell"/>
</dbReference>
<dbReference type="PANTHER" id="PTHR16308">
    <property type="entry name" value="UBIQUITIN ASSOCIATED PROTEIN 2-LIKE/LINGERER"/>
    <property type="match status" value="1"/>
</dbReference>
<feature type="compositionally biased region" description="Low complexity" evidence="16">
    <location>
        <begin position="751"/>
        <end position="783"/>
    </location>
</feature>
<keyword evidence="14" id="KW-0234">DNA repair</keyword>
<feature type="compositionally biased region" description="Polar residues" evidence="16">
    <location>
        <begin position="511"/>
        <end position="526"/>
    </location>
</feature>
<feature type="compositionally biased region" description="Polar residues" evidence="16">
    <location>
        <begin position="119"/>
        <end position="131"/>
    </location>
</feature>
<feature type="region of interest" description="Disordered" evidence="16">
    <location>
        <begin position="1"/>
        <end position="43"/>
    </location>
</feature>
<evidence type="ECO:0000256" key="3">
    <source>
        <dbReference type="ARBA" id="ARBA00004574"/>
    </source>
</evidence>
<dbReference type="InterPro" id="IPR003892">
    <property type="entry name" value="CUE"/>
</dbReference>
<dbReference type="Proteomes" id="UP000243515">
    <property type="component" value="Unassembled WGS sequence"/>
</dbReference>
<keyword evidence="9" id="KW-0227">DNA damage</keyword>
<dbReference type="OrthoDB" id="5396806at2759"/>
<evidence type="ECO:0000256" key="14">
    <source>
        <dbReference type="ARBA" id="ARBA00023204"/>
    </source>
</evidence>
<evidence type="ECO:0000256" key="4">
    <source>
        <dbReference type="ARBA" id="ARBA00005491"/>
    </source>
</evidence>
<evidence type="ECO:0000256" key="13">
    <source>
        <dbReference type="ARBA" id="ARBA00023125"/>
    </source>
</evidence>
<dbReference type="GO" id="GO:0005737">
    <property type="term" value="C:cytoplasm"/>
    <property type="evidence" value="ECO:0007669"/>
    <property type="project" value="UniProtKB-SubCell"/>
</dbReference>
<dbReference type="SUPFAM" id="SSF46934">
    <property type="entry name" value="UBA-like"/>
    <property type="match status" value="1"/>
</dbReference>
<comment type="similarity">
    <text evidence="4">Belongs to the DEF1 family.</text>
</comment>
<evidence type="ECO:0000256" key="10">
    <source>
        <dbReference type="ARBA" id="ARBA00022786"/>
    </source>
</evidence>
<sequence>MSDALPRQFASRGRRGGRGGSRGGRAGNRSSSKAEIAESAPPIVYEDEGEIGQLKKKYAAYLPQLKELFADWTDEDLVFALEDANGDLESVIEHITDGNVSQWGEVKKKTDRKVKEVQKPQSNMVETSPPSTRGGRGRGGYRSRVDRRGGRGGRTGTHINGTHTDIPTDTSQDPWGWSGSAWGADAGTEDSAASKKPTDGDDSTAEWLGSTDMASKQAPPSSIVSEPAKMDWTGLFTKSAPPPPQKKVPPSPAPVVEKLVEPIVEEQPTQPVAVVIPVDTQEEEQTTPSIEPLAEVPPAQTLEAPKDDLTKKNLEQLPDMSIPPATATAASTATSTQDPTTLPPVTPQTLPAPSGYVASAFKATTSSGRIPISQRRVMEQREAVVMPANHAVDRAAVQFGSMGLNGNVEDVDIDEEREEAETRAQPPQHSPVAPRASLPPSTSSQPPPVSTESTVVTRPAPGLLPTPQTSSADPSFNDFGRYGDSQKQYDPFNQQAQATQPQPQPQIQEPFSNQAPTQPAATTGSDYSPFYAPDQPRLPYNYYSTYGQSQDATAAPRTASGFGVSGAEVQPHVPSTQPPSRYGHVEAPNSGHNTPNPTLPGTTQTQPSAQHIPGAQGGHGGGYSYGYPQTYYNTPQYAASYMNQMSQHQYGRNRPMYDDARRYDDHYMPHGSQYGYGNQYAPYGKVGMYGQPQHAFSYDHSSSPANAGGFNQGLPVRDSVYGRAGSAQPENQPSTGNTTFGSGMSDVFGRSQSGFGQSQPMSQQQPVSSEESSKGFEGSKTGGPSPSLAQANRPASATNGAPGQPQTQTNLPPLQGQQGQQGQQSQQGQQNFGGYPYGGGFGSLSHQAAVSQSHHQGSGYGNYGSAGFAASNYYRNTGQGWERNYGH</sequence>
<name>A0A232LYS0_9EURO</name>
<feature type="compositionally biased region" description="Low complexity" evidence="16">
    <location>
        <begin position="438"/>
        <end position="459"/>
    </location>
</feature>
<feature type="region of interest" description="Disordered" evidence="16">
    <location>
        <begin position="274"/>
        <end position="354"/>
    </location>
</feature>
<feature type="compositionally biased region" description="Polar residues" evidence="16">
    <location>
        <begin position="212"/>
        <end position="224"/>
    </location>
</feature>
<feature type="compositionally biased region" description="Low complexity" evidence="16">
    <location>
        <begin position="325"/>
        <end position="340"/>
    </location>
</feature>
<keyword evidence="7" id="KW-0963">Cytoplasm</keyword>
<dbReference type="InterPro" id="IPR041803">
    <property type="entry name" value="DEF1_CUE"/>
</dbReference>
<feature type="compositionally biased region" description="Low complexity" evidence="16">
    <location>
        <begin position="494"/>
        <end position="510"/>
    </location>
</feature>
<feature type="compositionally biased region" description="Polar residues" evidence="16">
    <location>
        <begin position="728"/>
        <end position="742"/>
    </location>
</feature>
<evidence type="ECO:0000259" key="17">
    <source>
        <dbReference type="Pfam" id="PF02845"/>
    </source>
</evidence>
<feature type="compositionally biased region" description="Low complexity" evidence="16">
    <location>
        <begin position="175"/>
        <end position="186"/>
    </location>
</feature>
<dbReference type="GO" id="GO:0003677">
    <property type="term" value="F:DNA binding"/>
    <property type="evidence" value="ECO:0007669"/>
    <property type="project" value="UniProtKB-KW"/>
</dbReference>
<evidence type="ECO:0000313" key="18">
    <source>
        <dbReference type="EMBL" id="OXV09313.1"/>
    </source>
</evidence>
<dbReference type="GO" id="GO:0006281">
    <property type="term" value="P:DNA repair"/>
    <property type="evidence" value="ECO:0007669"/>
    <property type="project" value="UniProtKB-KW"/>
</dbReference>
<feature type="compositionally biased region" description="Pro residues" evidence="16">
    <location>
        <begin position="240"/>
        <end position="253"/>
    </location>
</feature>
<dbReference type="EMBL" id="NPHW01003598">
    <property type="protein sequence ID" value="OXV09313.1"/>
    <property type="molecule type" value="Genomic_DNA"/>
</dbReference>
<feature type="compositionally biased region" description="Basic and acidic residues" evidence="16">
    <location>
        <begin position="304"/>
        <end position="314"/>
    </location>
</feature>
<dbReference type="Pfam" id="PF02845">
    <property type="entry name" value="CUE"/>
    <property type="match status" value="1"/>
</dbReference>
<feature type="compositionally biased region" description="Polar residues" evidence="16">
    <location>
        <begin position="787"/>
        <end position="801"/>
    </location>
</feature>
<evidence type="ECO:0000256" key="6">
    <source>
        <dbReference type="ARBA" id="ARBA00022454"/>
    </source>
</evidence>
<feature type="region of interest" description="Disordered" evidence="16">
    <location>
        <begin position="554"/>
        <end position="620"/>
    </location>
</feature>
<keyword evidence="13" id="KW-0238">DNA-binding</keyword>
<dbReference type="InterPro" id="IPR051833">
    <property type="entry name" value="TC-DDR_regulator"/>
</dbReference>
<feature type="compositionally biased region" description="Polar residues" evidence="16">
    <location>
        <begin position="844"/>
        <end position="856"/>
    </location>
</feature>
<evidence type="ECO:0000256" key="2">
    <source>
        <dbReference type="ARBA" id="ARBA00004496"/>
    </source>
</evidence>
<dbReference type="GO" id="GO:0043130">
    <property type="term" value="F:ubiquitin binding"/>
    <property type="evidence" value="ECO:0007669"/>
    <property type="project" value="InterPro"/>
</dbReference>
<dbReference type="PANTHER" id="PTHR16308:SF13">
    <property type="entry name" value="PROTEIN LINGERER"/>
    <property type="match status" value="1"/>
</dbReference>
<evidence type="ECO:0000256" key="7">
    <source>
        <dbReference type="ARBA" id="ARBA00022490"/>
    </source>
</evidence>
<keyword evidence="11" id="KW-0832">Ubl conjugation</keyword>
<evidence type="ECO:0000256" key="15">
    <source>
        <dbReference type="ARBA" id="ARBA00023242"/>
    </source>
</evidence>
<accession>A0A232LYS0</accession>
<dbReference type="InterPro" id="IPR009060">
    <property type="entry name" value="UBA-like_sf"/>
</dbReference>
<evidence type="ECO:0000256" key="11">
    <source>
        <dbReference type="ARBA" id="ARBA00022843"/>
    </source>
</evidence>
<gene>
    <name evidence="18" type="ORF">Egran_02921</name>
</gene>
<feature type="compositionally biased region" description="Polar residues" evidence="16">
    <location>
        <begin position="157"/>
        <end position="173"/>
    </location>
</feature>
<keyword evidence="8" id="KW-0597">Phosphoprotein</keyword>
<feature type="compositionally biased region" description="Low complexity" evidence="16">
    <location>
        <begin position="802"/>
        <end position="834"/>
    </location>
</feature>
<proteinExistence type="inferred from homology"/>
<dbReference type="GO" id="GO:0000781">
    <property type="term" value="C:chromosome, telomeric region"/>
    <property type="evidence" value="ECO:0007669"/>
    <property type="project" value="UniProtKB-SubCell"/>
</dbReference>
<evidence type="ECO:0000256" key="12">
    <source>
        <dbReference type="ARBA" id="ARBA00022895"/>
    </source>
</evidence>
<feature type="region of interest" description="Disordered" evidence="16">
    <location>
        <begin position="399"/>
        <end position="537"/>
    </location>
</feature>
<comment type="caution">
    <text evidence="18">The sequence shown here is derived from an EMBL/GenBank/DDBJ whole genome shotgun (WGS) entry which is preliminary data.</text>
</comment>
<feature type="region of interest" description="Disordered" evidence="16">
    <location>
        <begin position="699"/>
        <end position="871"/>
    </location>
</feature>
<comment type="subcellular location">
    <subcellularLocation>
        <location evidence="3">Chromosome</location>
        <location evidence="3">Telomere</location>
    </subcellularLocation>
    <subcellularLocation>
        <location evidence="2">Cytoplasm</location>
    </subcellularLocation>
    <subcellularLocation>
        <location evidence="1">Nucleus</location>
    </subcellularLocation>
</comment>
<evidence type="ECO:0000256" key="8">
    <source>
        <dbReference type="ARBA" id="ARBA00022553"/>
    </source>
</evidence>
<reference evidence="18 19" key="1">
    <citation type="journal article" date="2015" name="Environ. Microbiol.">
        <title>Metagenome sequence of Elaphomyces granulatus from sporocarp tissue reveals Ascomycota ectomycorrhizal fingerprints of genome expansion and a Proteobacteria-rich microbiome.</title>
        <authorList>
            <person name="Quandt C.A."/>
            <person name="Kohler A."/>
            <person name="Hesse C.N."/>
            <person name="Sharpton T.J."/>
            <person name="Martin F."/>
            <person name="Spatafora J.W."/>
        </authorList>
    </citation>
    <scope>NUCLEOTIDE SEQUENCE [LARGE SCALE GENOMIC DNA]</scope>
    <source>
        <strain evidence="18 19">OSC145934</strain>
    </source>
</reference>
<feature type="domain" description="CUE" evidence="17">
    <location>
        <begin position="63"/>
        <end position="98"/>
    </location>
</feature>
<organism evidence="18 19">
    <name type="scientific">Elaphomyces granulatus</name>
    <dbReference type="NCBI Taxonomy" id="519963"/>
    <lineage>
        <taxon>Eukaryota</taxon>
        <taxon>Fungi</taxon>
        <taxon>Dikarya</taxon>
        <taxon>Ascomycota</taxon>
        <taxon>Pezizomycotina</taxon>
        <taxon>Eurotiomycetes</taxon>
        <taxon>Eurotiomycetidae</taxon>
        <taxon>Eurotiales</taxon>
        <taxon>Elaphomycetaceae</taxon>
        <taxon>Elaphomyces</taxon>
    </lineage>
</organism>
<feature type="compositionally biased region" description="Basic and acidic residues" evidence="16">
    <location>
        <begin position="105"/>
        <end position="118"/>
    </location>
</feature>
<dbReference type="CDD" id="cd14368">
    <property type="entry name" value="CUE_DEF1_like"/>
    <property type="match status" value="1"/>
</dbReference>
<feature type="region of interest" description="Disordered" evidence="16">
    <location>
        <begin position="103"/>
        <end position="253"/>
    </location>
</feature>
<dbReference type="AlphaFoldDB" id="A0A232LYS0"/>
<keyword evidence="10" id="KW-0833">Ubl conjugation pathway</keyword>
<evidence type="ECO:0000256" key="1">
    <source>
        <dbReference type="ARBA" id="ARBA00004123"/>
    </source>
</evidence>
<keyword evidence="6" id="KW-0158">Chromosome</keyword>
<protein>
    <recommendedName>
        <fullName evidence="5">RNA polymerase II degradation factor 1</fullName>
    </recommendedName>
</protein>
<keyword evidence="12" id="KW-0779">Telomere</keyword>
<feature type="compositionally biased region" description="Acidic residues" evidence="16">
    <location>
        <begin position="409"/>
        <end position="419"/>
    </location>
</feature>
<evidence type="ECO:0000256" key="5">
    <source>
        <dbReference type="ARBA" id="ARBA00020536"/>
    </source>
</evidence>
<keyword evidence="19" id="KW-1185">Reference proteome</keyword>